<feature type="transmembrane region" description="Helical" evidence="1">
    <location>
        <begin position="15"/>
        <end position="35"/>
    </location>
</feature>
<keyword evidence="1" id="KW-1133">Transmembrane helix</keyword>
<dbReference type="AlphaFoldDB" id="A0AAW6RN94"/>
<reference evidence="3 4" key="1">
    <citation type="submission" date="2023-04" db="EMBL/GenBank/DDBJ databases">
        <title>Ottowia paracancer sp. nov., isolated from human stomach.</title>
        <authorList>
            <person name="Song Y."/>
        </authorList>
    </citation>
    <scope>NUCLEOTIDE SEQUENCE [LARGE SCALE GENOMIC DNA]</scope>
    <source>
        <strain evidence="3 4">10c7w1</strain>
    </source>
</reference>
<evidence type="ECO:0000259" key="2">
    <source>
        <dbReference type="Pfam" id="PF20016"/>
    </source>
</evidence>
<dbReference type="Pfam" id="PF20016">
    <property type="entry name" value="ThsA_Macro"/>
    <property type="match status" value="1"/>
</dbReference>
<sequence>MTKVAFFDRRLLATFYKYATAVSVFLSFVFPFVDIPKDCLPAPSYGLWYKAAAFVAAFLVVYIFVWVWSNRLRNVSINIEGSEVNVVAGDIFQQPGLKVIAFNEYFDTLVDERVISSRSLNGVFVKQILKTPVADLDNYIESYQFQEDEIIGENQNRRAGKKKRYKIGTICFYEEFLLTAFSKFDEDNKAVLTMPEYLEFLINFWDRVNSIYGQRSVSTTIFGSGITRIKGHKLISDEDLLKIMLWTFRISEMRFKYPAKLTIVIHEEKINKINLFDIQTVKNGV</sequence>
<accession>A0AAW6RN94</accession>
<feature type="transmembrane region" description="Helical" evidence="1">
    <location>
        <begin position="47"/>
        <end position="68"/>
    </location>
</feature>
<evidence type="ECO:0000313" key="4">
    <source>
        <dbReference type="Proteomes" id="UP001237156"/>
    </source>
</evidence>
<gene>
    <name evidence="3" type="ORF">QB898_10325</name>
</gene>
<keyword evidence="1" id="KW-0812">Transmembrane</keyword>
<proteinExistence type="predicted"/>
<dbReference type="EMBL" id="JARVII010000023">
    <property type="protein sequence ID" value="MDG9700096.1"/>
    <property type="molecule type" value="Genomic_DNA"/>
</dbReference>
<keyword evidence="1" id="KW-0472">Membrane</keyword>
<protein>
    <submittedName>
        <fullName evidence="3">DUF6430 domain-containing protein</fullName>
    </submittedName>
</protein>
<feature type="domain" description="Thoeris protein ThsA Macro" evidence="2">
    <location>
        <begin position="84"/>
        <end position="266"/>
    </location>
</feature>
<name>A0AAW6RN94_9BURK</name>
<keyword evidence="4" id="KW-1185">Reference proteome</keyword>
<evidence type="ECO:0000313" key="3">
    <source>
        <dbReference type="EMBL" id="MDG9700096.1"/>
    </source>
</evidence>
<evidence type="ECO:0000256" key="1">
    <source>
        <dbReference type="SAM" id="Phobius"/>
    </source>
</evidence>
<comment type="caution">
    <text evidence="3">The sequence shown here is derived from an EMBL/GenBank/DDBJ whole genome shotgun (WGS) entry which is preliminary data.</text>
</comment>
<dbReference type="RefSeq" id="WP_279524883.1">
    <property type="nucleotide sequence ID" value="NZ_JARVII010000023.1"/>
</dbReference>
<dbReference type="InterPro" id="IPR045535">
    <property type="entry name" value="ThsA_Macro"/>
</dbReference>
<organism evidence="3 4">
    <name type="scientific">Ottowia cancrivicina</name>
    <dbReference type="NCBI Taxonomy" id="3040346"/>
    <lineage>
        <taxon>Bacteria</taxon>
        <taxon>Pseudomonadati</taxon>
        <taxon>Pseudomonadota</taxon>
        <taxon>Betaproteobacteria</taxon>
        <taxon>Burkholderiales</taxon>
        <taxon>Comamonadaceae</taxon>
        <taxon>Ottowia</taxon>
    </lineage>
</organism>
<dbReference type="Proteomes" id="UP001237156">
    <property type="component" value="Unassembled WGS sequence"/>
</dbReference>